<dbReference type="AlphaFoldDB" id="A0A329MVB9"/>
<organism evidence="1 2">
    <name type="scientific">Paenibacillus contaminans</name>
    <dbReference type="NCBI Taxonomy" id="450362"/>
    <lineage>
        <taxon>Bacteria</taxon>
        <taxon>Bacillati</taxon>
        <taxon>Bacillota</taxon>
        <taxon>Bacilli</taxon>
        <taxon>Bacillales</taxon>
        <taxon>Paenibacillaceae</taxon>
        <taxon>Paenibacillus</taxon>
    </lineage>
</organism>
<accession>A0A329MVB9</accession>
<evidence type="ECO:0000313" key="1">
    <source>
        <dbReference type="EMBL" id="RAV23198.1"/>
    </source>
</evidence>
<dbReference type="RefSeq" id="WP_113029309.1">
    <property type="nucleotide sequence ID" value="NZ_QMFB01000001.1"/>
</dbReference>
<gene>
    <name evidence="1" type="ORF">DQG23_03115</name>
</gene>
<protein>
    <submittedName>
        <fullName evidence="1">Uncharacterized protein</fullName>
    </submittedName>
</protein>
<evidence type="ECO:0000313" key="2">
    <source>
        <dbReference type="Proteomes" id="UP000250369"/>
    </source>
</evidence>
<reference evidence="1 2" key="1">
    <citation type="journal article" date="2009" name="Int. J. Syst. Evol. Microbiol.">
        <title>Paenibacillus contaminans sp. nov., isolated from a contaminated laboratory plate.</title>
        <authorList>
            <person name="Chou J.H."/>
            <person name="Lee J.H."/>
            <person name="Lin M.C."/>
            <person name="Chang P.S."/>
            <person name="Arun A.B."/>
            <person name="Young C.C."/>
            <person name="Chen W.M."/>
        </authorList>
    </citation>
    <scope>NUCLEOTIDE SEQUENCE [LARGE SCALE GENOMIC DNA]</scope>
    <source>
        <strain evidence="1 2">CKOBP-6</strain>
    </source>
</reference>
<dbReference type="OrthoDB" id="1841408at2"/>
<name>A0A329MVB9_9BACL</name>
<dbReference type="EMBL" id="QMFB01000001">
    <property type="protein sequence ID" value="RAV23198.1"/>
    <property type="molecule type" value="Genomic_DNA"/>
</dbReference>
<comment type="caution">
    <text evidence="1">The sequence shown here is derived from an EMBL/GenBank/DDBJ whole genome shotgun (WGS) entry which is preliminary data.</text>
</comment>
<keyword evidence="2" id="KW-1185">Reference proteome</keyword>
<dbReference type="Proteomes" id="UP000250369">
    <property type="component" value="Unassembled WGS sequence"/>
</dbReference>
<sequence>MIIQSISLSWDKKTRGAPYSTLRNRYNKSFGIPDSMIHDNSQLTFPVHKIELIQNENGIEMKYNKVEYVESRLHSWKLGCMEIQRDDDECIVYFNYSDHCGKPIRYDTRNHYLSEKSFELSKNEYGRISYNGRWIHPHTGEWIYRLHILNVYNSSCTDKELLNKKHPMKEYKQLAVLF</sequence>
<proteinExistence type="predicted"/>